<accession>A0A162MEP7</accession>
<comment type="caution">
    <text evidence="2">The sequence shown here is derived from an EMBL/GenBank/DDBJ whole genome shotgun (WGS) entry which is preliminary data.</text>
</comment>
<name>A0A162MEP7_CORFA</name>
<dbReference type="PROSITE" id="PS50011">
    <property type="entry name" value="PROTEIN_KINASE_DOM"/>
    <property type="match status" value="1"/>
</dbReference>
<dbReference type="GO" id="GO:0004672">
    <property type="term" value="F:protein kinase activity"/>
    <property type="evidence" value="ECO:0007669"/>
    <property type="project" value="InterPro"/>
</dbReference>
<keyword evidence="2" id="KW-0418">Kinase</keyword>
<dbReference type="InterPro" id="IPR011009">
    <property type="entry name" value="Kinase-like_dom_sf"/>
</dbReference>
<dbReference type="Gene3D" id="1.10.510.10">
    <property type="entry name" value="Transferase(Phosphotransferase) domain 1"/>
    <property type="match status" value="1"/>
</dbReference>
<dbReference type="AlphaFoldDB" id="A0A162MEP7"/>
<dbReference type="GO" id="GO:0005524">
    <property type="term" value="F:ATP binding"/>
    <property type="evidence" value="ECO:0007669"/>
    <property type="project" value="InterPro"/>
</dbReference>
<reference evidence="2 3" key="1">
    <citation type="journal article" date="2016" name="Genome Biol. Evol.">
        <title>Divergent and convergent evolution of fungal pathogenicity.</title>
        <authorList>
            <person name="Shang Y."/>
            <person name="Xiao G."/>
            <person name="Zheng P."/>
            <person name="Cen K."/>
            <person name="Zhan S."/>
            <person name="Wang C."/>
        </authorList>
    </citation>
    <scope>NUCLEOTIDE SEQUENCE [LARGE SCALE GENOMIC DNA]</scope>
    <source>
        <strain evidence="2 3">ARSEF 2679</strain>
    </source>
</reference>
<dbReference type="Pfam" id="PF06293">
    <property type="entry name" value="Kdo"/>
    <property type="match status" value="1"/>
</dbReference>
<dbReference type="GeneID" id="30024323"/>
<evidence type="ECO:0000313" key="3">
    <source>
        <dbReference type="Proteomes" id="UP000076744"/>
    </source>
</evidence>
<protein>
    <submittedName>
        <fullName evidence="2">Protein kinase-like domain protein</fullName>
    </submittedName>
</protein>
<dbReference type="RefSeq" id="XP_018701120.1">
    <property type="nucleotide sequence ID" value="XM_018851634.1"/>
</dbReference>
<gene>
    <name evidence="2" type="ORF">ISF_08031</name>
</gene>
<dbReference type="Proteomes" id="UP000076744">
    <property type="component" value="Unassembled WGS sequence"/>
</dbReference>
<evidence type="ECO:0000313" key="2">
    <source>
        <dbReference type="EMBL" id="OAA55110.1"/>
    </source>
</evidence>
<dbReference type="OrthoDB" id="4062651at2759"/>
<proteinExistence type="predicted"/>
<dbReference type="EMBL" id="AZHB01000026">
    <property type="protein sequence ID" value="OAA55110.1"/>
    <property type="molecule type" value="Genomic_DNA"/>
</dbReference>
<feature type="domain" description="Protein kinase" evidence="1">
    <location>
        <begin position="61"/>
        <end position="295"/>
    </location>
</feature>
<evidence type="ECO:0000259" key="1">
    <source>
        <dbReference type="PROSITE" id="PS50011"/>
    </source>
</evidence>
<keyword evidence="3" id="KW-1185">Reference proteome</keyword>
<dbReference type="InterPro" id="IPR000719">
    <property type="entry name" value="Prot_kinase_dom"/>
</dbReference>
<keyword evidence="2" id="KW-0808">Transferase</keyword>
<sequence length="295" mass="32496">MSATDTWLHVKEVWGESSDKEGGAAAAKTTWKPKRLELMAFDGYAAYVGTRSLSARGRWMAGIYKDLDDATFSSFLSTMHRIPDSAIYPLLEEGLTQFDPGSVEGKEEGRYFLKSPSAAEWKGGDDTAVADLFLAEARTHQQFLATPHPHLGAYVGCVVHEGRIVRLAFPRYVESLYERVERMRPGTAAAAEERMGPEERRACMRAVGAAVAHLHRLGYAHNDVSATNIMFDAEGGAVLIDLDSCTPMGEHIKKGGVVGGWRGPMFSGREFKISSVECDEVSLRYIDDWLSGKQK</sequence>
<organism evidence="2 3">
    <name type="scientific">Cordyceps fumosorosea (strain ARSEF 2679)</name>
    <name type="common">Isaria fumosorosea</name>
    <dbReference type="NCBI Taxonomy" id="1081104"/>
    <lineage>
        <taxon>Eukaryota</taxon>
        <taxon>Fungi</taxon>
        <taxon>Dikarya</taxon>
        <taxon>Ascomycota</taxon>
        <taxon>Pezizomycotina</taxon>
        <taxon>Sordariomycetes</taxon>
        <taxon>Hypocreomycetidae</taxon>
        <taxon>Hypocreales</taxon>
        <taxon>Cordycipitaceae</taxon>
        <taxon>Cordyceps</taxon>
    </lineage>
</organism>
<dbReference type="SUPFAM" id="SSF56112">
    <property type="entry name" value="Protein kinase-like (PK-like)"/>
    <property type="match status" value="1"/>
</dbReference>